<accession>A0A1Q9AMQ6</accession>
<dbReference type="Pfam" id="PF03354">
    <property type="entry name" value="TerL_ATPase"/>
    <property type="match status" value="1"/>
</dbReference>
<proteinExistence type="predicted"/>
<dbReference type="InterPro" id="IPR005021">
    <property type="entry name" value="Terminase_largesu-like"/>
</dbReference>
<feature type="domain" description="Terminase large subunit-like ATPase" evidence="1">
    <location>
        <begin position="86"/>
        <end position="230"/>
    </location>
</feature>
<dbReference type="Pfam" id="PF20441">
    <property type="entry name" value="TerL_nuclease"/>
    <property type="match status" value="1"/>
</dbReference>
<name>A0A1Q9AMQ6_9HYPH</name>
<dbReference type="AlphaFoldDB" id="A0A1Q9AMQ6"/>
<protein>
    <submittedName>
        <fullName evidence="3">Terminase</fullName>
    </submittedName>
</protein>
<dbReference type="PANTHER" id="PTHR41287:SF1">
    <property type="entry name" value="PROTEIN YMFN"/>
    <property type="match status" value="1"/>
</dbReference>
<dbReference type="PANTHER" id="PTHR41287">
    <property type="match status" value="1"/>
</dbReference>
<dbReference type="STRING" id="1672749.BJF92_11270"/>
<dbReference type="InterPro" id="IPR046462">
    <property type="entry name" value="TerL_nuclease"/>
</dbReference>
<evidence type="ECO:0000259" key="1">
    <source>
        <dbReference type="Pfam" id="PF03354"/>
    </source>
</evidence>
<dbReference type="InterPro" id="IPR027417">
    <property type="entry name" value="P-loop_NTPase"/>
</dbReference>
<feature type="domain" description="Terminase large subunit-like endonuclease" evidence="2">
    <location>
        <begin position="358"/>
        <end position="545"/>
    </location>
</feature>
<dbReference type="EMBL" id="MKIO01000021">
    <property type="protein sequence ID" value="OLP56661.1"/>
    <property type="molecule type" value="Genomic_DNA"/>
</dbReference>
<sequence>MLDTEDLPRFACPDWWEKLQAGETPMAAVPLNEAKARKALAFFNRLRLPDVPGNPPMSEACGDWFRDILCAFLASEDPDTRRRLVWELLCMVPKKNSKTTYVAALGLTALFMEEAPNRQMLIVAPSQNISERCFEQAQGMIRLDPKLVEIFKLQDHIKCITREKTGTKLNVKTFDTSIVTGEIPVLTIIDELHEIGKNAKATRVMQQIRGGGITKQRGQVLMITTQSDDVPAGIWRTELKKARAIRDGKGGGSPIMLPVLYEFPEEKQRDQDYWRDQTNWDLLLPNLGRSIDPQALVEDYENNGSVSKETEQVWASQHLNIEIGVGLGGDGWSGAIHWQSCADSTLTGLDTLLARSEVCTIGIDWGGADDLAALFVMGREKHTRRWLGWTIAWARETVFERRKSIVSKLREFEEAGDLIVAKSGEEQAASAAAVCKRVFEAGKLPEAAGIGLDSAGVALLVDALEAEGLVEPLVQAVLQGWKLQTAISSVPLKLEDQRFVHGDQSIMAWSVGNAKQTLRGSNYVVTKEVSGAAKIDNLMAMFNAAMLMFLNPEARPSSYLEAGELLVL</sequence>
<evidence type="ECO:0000313" key="4">
    <source>
        <dbReference type="Proteomes" id="UP000186143"/>
    </source>
</evidence>
<evidence type="ECO:0000313" key="3">
    <source>
        <dbReference type="EMBL" id="OLP56661.1"/>
    </source>
</evidence>
<dbReference type="GO" id="GO:0004519">
    <property type="term" value="F:endonuclease activity"/>
    <property type="evidence" value="ECO:0007669"/>
    <property type="project" value="InterPro"/>
</dbReference>
<dbReference type="RefSeq" id="WP_075633678.1">
    <property type="nucleotide sequence ID" value="NZ_MKIO01000021.1"/>
</dbReference>
<dbReference type="InterPro" id="IPR046461">
    <property type="entry name" value="TerL_ATPase"/>
</dbReference>
<dbReference type="Gene3D" id="3.40.50.300">
    <property type="entry name" value="P-loop containing nucleotide triphosphate hydrolases"/>
    <property type="match status" value="1"/>
</dbReference>
<comment type="caution">
    <text evidence="3">The sequence shown here is derived from an EMBL/GenBank/DDBJ whole genome shotgun (WGS) entry which is preliminary data.</text>
</comment>
<gene>
    <name evidence="3" type="ORF">BJF92_11270</name>
</gene>
<organism evidence="3 4">
    <name type="scientific">Xaviernesmea rhizosphaerae</name>
    <dbReference type="NCBI Taxonomy" id="1672749"/>
    <lineage>
        <taxon>Bacteria</taxon>
        <taxon>Pseudomonadati</taxon>
        <taxon>Pseudomonadota</taxon>
        <taxon>Alphaproteobacteria</taxon>
        <taxon>Hyphomicrobiales</taxon>
        <taxon>Rhizobiaceae</taxon>
        <taxon>Rhizobium/Agrobacterium group</taxon>
        <taxon>Xaviernesmea</taxon>
    </lineage>
</organism>
<dbReference type="Proteomes" id="UP000186143">
    <property type="component" value="Unassembled WGS sequence"/>
</dbReference>
<dbReference type="OrthoDB" id="9760250at2"/>
<evidence type="ECO:0000259" key="2">
    <source>
        <dbReference type="Pfam" id="PF20441"/>
    </source>
</evidence>
<reference evidence="3 4" key="1">
    <citation type="submission" date="2016-09" db="EMBL/GenBank/DDBJ databases">
        <title>Rhizobium sp. nov., a novel species isolated from the rice rhizosphere.</title>
        <authorList>
            <person name="Zhao J."/>
            <person name="Zhang X."/>
        </authorList>
    </citation>
    <scope>NUCLEOTIDE SEQUENCE [LARGE SCALE GENOMIC DNA]</scope>
    <source>
        <strain evidence="3 4">MH17</strain>
    </source>
</reference>